<dbReference type="PANTHER" id="PTHR30419:SF8">
    <property type="entry name" value="NITROGEN ASSIMILATION TRANSCRIPTIONAL ACTIVATOR-RELATED"/>
    <property type="match status" value="1"/>
</dbReference>
<protein>
    <submittedName>
        <fullName evidence="6">LysR family transcriptional regulator</fullName>
    </submittedName>
</protein>
<dbReference type="InterPro" id="IPR000847">
    <property type="entry name" value="LysR_HTH_N"/>
</dbReference>
<dbReference type="Gene3D" id="1.10.10.10">
    <property type="entry name" value="Winged helix-like DNA-binding domain superfamily/Winged helix DNA-binding domain"/>
    <property type="match status" value="1"/>
</dbReference>
<dbReference type="Pfam" id="PF00126">
    <property type="entry name" value="HTH_1"/>
    <property type="match status" value="1"/>
</dbReference>
<dbReference type="PRINTS" id="PR00039">
    <property type="entry name" value="HTHLYSR"/>
</dbReference>
<dbReference type="InterPro" id="IPR036390">
    <property type="entry name" value="WH_DNA-bd_sf"/>
</dbReference>
<dbReference type="InterPro" id="IPR005119">
    <property type="entry name" value="LysR_subst-bd"/>
</dbReference>
<dbReference type="Gene3D" id="3.40.190.290">
    <property type="match status" value="1"/>
</dbReference>
<keyword evidence="2" id="KW-0805">Transcription regulation</keyword>
<dbReference type="FunFam" id="1.10.10.10:FF:000001">
    <property type="entry name" value="LysR family transcriptional regulator"/>
    <property type="match status" value="1"/>
</dbReference>
<keyword evidence="3" id="KW-0238">DNA-binding</keyword>
<evidence type="ECO:0000313" key="7">
    <source>
        <dbReference type="Proteomes" id="UP001164472"/>
    </source>
</evidence>
<dbReference type="GO" id="GO:0003700">
    <property type="term" value="F:DNA-binding transcription factor activity"/>
    <property type="evidence" value="ECO:0007669"/>
    <property type="project" value="InterPro"/>
</dbReference>
<evidence type="ECO:0000256" key="3">
    <source>
        <dbReference type="ARBA" id="ARBA00023125"/>
    </source>
</evidence>
<dbReference type="Pfam" id="PF03466">
    <property type="entry name" value="LysR_substrate"/>
    <property type="match status" value="1"/>
</dbReference>
<dbReference type="PROSITE" id="PS50931">
    <property type="entry name" value="HTH_LYSR"/>
    <property type="match status" value="1"/>
</dbReference>
<dbReference type="AlphaFoldDB" id="A0A9E8HQ52"/>
<dbReference type="KEGG" id="asem:NNL22_11970"/>
<evidence type="ECO:0000259" key="5">
    <source>
        <dbReference type="PROSITE" id="PS50931"/>
    </source>
</evidence>
<name>A0A9E8HQ52_9ALTE</name>
<dbReference type="GO" id="GO:0005829">
    <property type="term" value="C:cytosol"/>
    <property type="evidence" value="ECO:0007669"/>
    <property type="project" value="TreeGrafter"/>
</dbReference>
<dbReference type="Proteomes" id="UP001164472">
    <property type="component" value="Chromosome"/>
</dbReference>
<gene>
    <name evidence="6" type="ORF">NNL22_11970</name>
</gene>
<comment type="similarity">
    <text evidence="1">Belongs to the LysR transcriptional regulatory family.</text>
</comment>
<dbReference type="SUPFAM" id="SSF46785">
    <property type="entry name" value="Winged helix' DNA-binding domain"/>
    <property type="match status" value="1"/>
</dbReference>
<evidence type="ECO:0000313" key="6">
    <source>
        <dbReference type="EMBL" id="UZW73754.1"/>
    </source>
</evidence>
<accession>A0A9E8HQ52</accession>
<feature type="domain" description="HTH lysR-type" evidence="5">
    <location>
        <begin position="1"/>
        <end position="58"/>
    </location>
</feature>
<dbReference type="EMBL" id="CP101527">
    <property type="protein sequence ID" value="UZW73754.1"/>
    <property type="molecule type" value="Genomic_DNA"/>
</dbReference>
<dbReference type="GO" id="GO:0003677">
    <property type="term" value="F:DNA binding"/>
    <property type="evidence" value="ECO:0007669"/>
    <property type="project" value="UniProtKB-KW"/>
</dbReference>
<dbReference type="InterPro" id="IPR036388">
    <property type="entry name" value="WH-like_DNA-bd_sf"/>
</dbReference>
<sequence length="305" mass="34715">MNITQLRLFRDIARDLSFVKVAQKNHITQPAVSVHIKKLEHELGKKLFVRTPHNTQLTPEGELILADVKEILRLCDSLKIRSSYSQGVLEGNIRIATIHSIGMYEMGEFLSSFMKAFPKVHIHLEYRRFDDIYHLLLKEKIDLGIVAFPEMRTKIETINCGEDELVLIVAKGHPLAARKTVLLEQIDGAPFIAFDEGQPTREAIDNLFNERNIGVDLRMTNDNIYTIKKAVEANVGVSIVPANTVNEEVHQGTLVRLKIRDANLIRPLALLKLKKTKLNTPLELFVQKLLAFSVKDKKRRELKGN</sequence>
<dbReference type="InterPro" id="IPR050950">
    <property type="entry name" value="HTH-type_LysR_regulators"/>
</dbReference>
<keyword evidence="7" id="KW-1185">Reference proteome</keyword>
<evidence type="ECO:0000256" key="4">
    <source>
        <dbReference type="ARBA" id="ARBA00023163"/>
    </source>
</evidence>
<dbReference type="SUPFAM" id="SSF53850">
    <property type="entry name" value="Periplasmic binding protein-like II"/>
    <property type="match status" value="1"/>
</dbReference>
<proteinExistence type="inferred from homology"/>
<evidence type="ECO:0000256" key="2">
    <source>
        <dbReference type="ARBA" id="ARBA00023015"/>
    </source>
</evidence>
<evidence type="ECO:0000256" key="1">
    <source>
        <dbReference type="ARBA" id="ARBA00009437"/>
    </source>
</evidence>
<organism evidence="6 7">
    <name type="scientific">Alkalimarinus sediminis</name>
    <dbReference type="NCBI Taxonomy" id="1632866"/>
    <lineage>
        <taxon>Bacteria</taxon>
        <taxon>Pseudomonadati</taxon>
        <taxon>Pseudomonadota</taxon>
        <taxon>Gammaproteobacteria</taxon>
        <taxon>Alteromonadales</taxon>
        <taxon>Alteromonadaceae</taxon>
        <taxon>Alkalimarinus</taxon>
    </lineage>
</organism>
<reference evidence="6" key="1">
    <citation type="submission" date="2022-07" db="EMBL/GenBank/DDBJ databases">
        <title>Alkalimarinus sp. nov., isolated from gut of a Alitta virens.</title>
        <authorList>
            <person name="Yang A.I."/>
            <person name="Shin N.-R."/>
        </authorList>
    </citation>
    <scope>NUCLEOTIDE SEQUENCE</scope>
    <source>
        <strain evidence="6">FA028</strain>
    </source>
</reference>
<keyword evidence="4" id="KW-0804">Transcription</keyword>
<dbReference type="PANTHER" id="PTHR30419">
    <property type="entry name" value="HTH-TYPE TRANSCRIPTIONAL REGULATOR YBHD"/>
    <property type="match status" value="1"/>
</dbReference>
<dbReference type="RefSeq" id="WP_251809895.1">
    <property type="nucleotide sequence ID" value="NZ_CP101527.1"/>
</dbReference>
<dbReference type="CDD" id="cd05466">
    <property type="entry name" value="PBP2_LTTR_substrate"/>
    <property type="match status" value="1"/>
</dbReference>